<evidence type="ECO:0000313" key="5">
    <source>
        <dbReference type="Proteomes" id="UP001479436"/>
    </source>
</evidence>
<dbReference type="Pfam" id="PF24808">
    <property type="entry name" value="DUF7707"/>
    <property type="match status" value="1"/>
</dbReference>
<feature type="region of interest" description="Disordered" evidence="1">
    <location>
        <begin position="148"/>
        <end position="171"/>
    </location>
</feature>
<evidence type="ECO:0000256" key="2">
    <source>
        <dbReference type="SAM" id="SignalP"/>
    </source>
</evidence>
<gene>
    <name evidence="4" type="ORF">K7432_002990</name>
</gene>
<feature type="chain" id="PRO_5047049279" description="DUF7707 domain-containing protein" evidence="2">
    <location>
        <begin position="23"/>
        <end position="195"/>
    </location>
</feature>
<dbReference type="EMBL" id="JASJQH010006961">
    <property type="protein sequence ID" value="KAK9722018.1"/>
    <property type="molecule type" value="Genomic_DNA"/>
</dbReference>
<evidence type="ECO:0000256" key="1">
    <source>
        <dbReference type="SAM" id="MobiDB-lite"/>
    </source>
</evidence>
<sequence length="195" mass="20630">MKYLSFATLTVVALSFVQNISADWSILNLPEASRIELCNRQKGYCTINCGGVDQDPMNFCNPKTMGWGCGCKSKVPDQTAYLWPVVVAECEGKAEDCKMKCLKDNNPNQCYVACSSKFQCRTPNSPPSFLSVSDVNATPLYTAASTPAATKATGSTPSSAANGTQQTKPNDATSLTSVGLGSSMIALVAVACITL</sequence>
<comment type="caution">
    <text evidence="4">The sequence shown here is derived from an EMBL/GenBank/DDBJ whole genome shotgun (WGS) entry which is preliminary data.</text>
</comment>
<accession>A0ABR2W7A9</accession>
<dbReference type="InterPro" id="IPR056124">
    <property type="entry name" value="DUF7707"/>
</dbReference>
<name>A0ABR2W7A9_9FUNG</name>
<feature type="compositionally biased region" description="Polar residues" evidence="1">
    <location>
        <begin position="162"/>
        <end position="171"/>
    </location>
</feature>
<proteinExistence type="predicted"/>
<protein>
    <recommendedName>
        <fullName evidence="3">DUF7707 domain-containing protein</fullName>
    </recommendedName>
</protein>
<evidence type="ECO:0000259" key="3">
    <source>
        <dbReference type="Pfam" id="PF24808"/>
    </source>
</evidence>
<evidence type="ECO:0000313" key="4">
    <source>
        <dbReference type="EMBL" id="KAK9722018.1"/>
    </source>
</evidence>
<feature type="compositionally biased region" description="Low complexity" evidence="1">
    <location>
        <begin position="148"/>
        <end position="161"/>
    </location>
</feature>
<feature type="signal peptide" evidence="2">
    <location>
        <begin position="1"/>
        <end position="22"/>
    </location>
</feature>
<keyword evidence="2" id="KW-0732">Signal</keyword>
<keyword evidence="5" id="KW-1185">Reference proteome</keyword>
<reference evidence="4 5" key="1">
    <citation type="submission" date="2023-04" db="EMBL/GenBank/DDBJ databases">
        <title>Genome of Basidiobolus ranarum AG-B5.</title>
        <authorList>
            <person name="Stajich J.E."/>
            <person name="Carter-House D."/>
            <person name="Gryganskyi A."/>
        </authorList>
    </citation>
    <scope>NUCLEOTIDE SEQUENCE [LARGE SCALE GENOMIC DNA]</scope>
    <source>
        <strain evidence="4 5">AG-B5</strain>
    </source>
</reference>
<feature type="domain" description="DUF7707" evidence="3">
    <location>
        <begin position="29"/>
        <end position="120"/>
    </location>
</feature>
<dbReference type="Proteomes" id="UP001479436">
    <property type="component" value="Unassembled WGS sequence"/>
</dbReference>
<organism evidence="4 5">
    <name type="scientific">Basidiobolus ranarum</name>
    <dbReference type="NCBI Taxonomy" id="34480"/>
    <lineage>
        <taxon>Eukaryota</taxon>
        <taxon>Fungi</taxon>
        <taxon>Fungi incertae sedis</taxon>
        <taxon>Zoopagomycota</taxon>
        <taxon>Entomophthoromycotina</taxon>
        <taxon>Basidiobolomycetes</taxon>
        <taxon>Basidiobolales</taxon>
        <taxon>Basidiobolaceae</taxon>
        <taxon>Basidiobolus</taxon>
    </lineage>
</organism>